<feature type="compositionally biased region" description="Basic and acidic residues" evidence="1">
    <location>
        <begin position="358"/>
        <end position="375"/>
    </location>
</feature>
<evidence type="ECO:0000313" key="4">
    <source>
        <dbReference type="EnsemblPlants" id="PNT63999"/>
    </source>
</evidence>
<feature type="compositionally biased region" description="Basic and acidic residues" evidence="1">
    <location>
        <begin position="248"/>
        <end position="265"/>
    </location>
</feature>
<proteinExistence type="predicted"/>
<keyword evidence="2" id="KW-0812">Transmembrane</keyword>
<dbReference type="Proteomes" id="UP000008810">
    <property type="component" value="Chromosome 4"/>
</dbReference>
<dbReference type="PANTHER" id="PTHR33115">
    <property type="entry name" value="ARM REPEAT SUPERFAMILY PROTEIN"/>
    <property type="match status" value="1"/>
</dbReference>
<accession>A0A2K2CPQ6</accession>
<organism evidence="3">
    <name type="scientific">Brachypodium distachyon</name>
    <name type="common">Purple false brome</name>
    <name type="synonym">Trachynia distachya</name>
    <dbReference type="NCBI Taxonomy" id="15368"/>
    <lineage>
        <taxon>Eukaryota</taxon>
        <taxon>Viridiplantae</taxon>
        <taxon>Streptophyta</taxon>
        <taxon>Embryophyta</taxon>
        <taxon>Tracheophyta</taxon>
        <taxon>Spermatophyta</taxon>
        <taxon>Magnoliopsida</taxon>
        <taxon>Liliopsida</taxon>
        <taxon>Poales</taxon>
        <taxon>Poaceae</taxon>
        <taxon>BOP clade</taxon>
        <taxon>Pooideae</taxon>
        <taxon>Stipodae</taxon>
        <taxon>Brachypodieae</taxon>
        <taxon>Brachypodium</taxon>
    </lineage>
</organism>
<reference evidence="3 4" key="1">
    <citation type="journal article" date="2010" name="Nature">
        <title>Genome sequencing and analysis of the model grass Brachypodium distachyon.</title>
        <authorList>
            <consortium name="International Brachypodium Initiative"/>
        </authorList>
    </citation>
    <scope>NUCLEOTIDE SEQUENCE [LARGE SCALE GENOMIC DNA]</scope>
    <source>
        <strain evidence="3 4">Bd21</strain>
    </source>
</reference>
<feature type="region of interest" description="Disordered" evidence="1">
    <location>
        <begin position="658"/>
        <end position="683"/>
    </location>
</feature>
<protein>
    <submittedName>
        <fullName evidence="3 4">Uncharacterized protein</fullName>
    </submittedName>
</protein>
<dbReference type="AlphaFoldDB" id="A0A2K2CPQ6"/>
<feature type="region of interest" description="Disordered" evidence="1">
    <location>
        <begin position="236"/>
        <end position="265"/>
    </location>
</feature>
<sequence>MGPIQVAHLILQALSLPALLMVLIATAIYIFGPVACIMLSAWRIGQRDYGDTLIDDSKRNLVPALDIFYTLVICQGVLFFSWWLIDHAAVWIVVSLRKEWNLPKEWGITSLVEYLFDTRLKCWRDPASIDGVNLINYAVDLLDSGLQKDYLSGARLIDTFIKLEADVKSLLLPSRPKIQKLIDTLGWRSSDTEIRELAARIIAYLASDIHLTQFPGSVRCISSLLDTTALPYWSNKQRQHQSKMQQVPHDHSPQSKSEKGSKQPKLECCLRSLSVGIDLEEALRHMLLKGEKPPVFNNKTEELVYLAKEEEQRNEERAKKQDEKKQRNKERAKKQDEKRQRNKERAKKQEDEEEEQRNEERAKKQEDVQHKEVDRELTKGDDLNRLILEGLTILERLASDQYNCRDICSSTNGLLPKIMAPLYSRTLIQDINIRAWADVVNGSFKVVHRLIHAPGRTGTRLRHEICSSNQAEVNLKGILDQRGKINKELLMHAIEILTELASDSPTKLSRETKDSLIHTQMEIFLAVDEEKEKADTKYVKLKVTAGKTLALLSKTQTTCVFIMGKEQNIVAHLSGILKTNNNIKYKTIAAEILENLCTTLDKKLVKDSLLPTVHAEVLTYKREAPTETSQQKEDALSLLRVLIHKVLFCKREKRTEVSQRESAAGDDEEKQLPKQKDQIKSSDQANEEQMVLVEWQEALLSLTLVIRNKLITPEVAPEISLGDGELVAALNTIVQDNLRITTSCLRLRIVKLCGQIALLMIPGSQYTMLTQYTELVKSLSTASELMSNLESGMLFAGTDYGMKNSVRPLLFDLENDLKKAIKSFEHSHGS</sequence>
<gene>
    <name evidence="3" type="ORF">BRADI_4g23330v3</name>
</gene>
<dbReference type="Gramene" id="PNT63999">
    <property type="protein sequence ID" value="PNT63999"/>
    <property type="gene ID" value="BRADI_4g23330v3"/>
</dbReference>
<name>A0A2K2CPQ6_BRADI</name>
<feature type="region of interest" description="Disordered" evidence="1">
    <location>
        <begin position="309"/>
        <end position="375"/>
    </location>
</feature>
<feature type="transmembrane region" description="Helical" evidence="2">
    <location>
        <begin position="63"/>
        <end position="85"/>
    </location>
</feature>
<dbReference type="ExpressionAtlas" id="A0A2K2CPQ6">
    <property type="expression patterns" value="baseline and differential"/>
</dbReference>
<evidence type="ECO:0000313" key="3">
    <source>
        <dbReference type="EMBL" id="PNT63999.1"/>
    </source>
</evidence>
<dbReference type="OrthoDB" id="689499at2759"/>
<feature type="transmembrane region" description="Helical" evidence="2">
    <location>
        <begin position="18"/>
        <end position="42"/>
    </location>
</feature>
<reference evidence="4" key="3">
    <citation type="submission" date="2018-08" db="UniProtKB">
        <authorList>
            <consortium name="EnsemblPlants"/>
        </authorList>
    </citation>
    <scope>IDENTIFICATION</scope>
    <source>
        <strain evidence="4">cv. Bd21</strain>
    </source>
</reference>
<feature type="compositionally biased region" description="Basic and acidic residues" evidence="1">
    <location>
        <begin position="309"/>
        <end position="325"/>
    </location>
</feature>
<evidence type="ECO:0000256" key="2">
    <source>
        <dbReference type="SAM" id="Phobius"/>
    </source>
</evidence>
<dbReference type="FunCoup" id="A0A2K2CPQ6">
    <property type="interactions" value="249"/>
</dbReference>
<dbReference type="PANTHER" id="PTHR33115:SF25">
    <property type="entry name" value="CONDENSIN COMPLEX SUBUNIT 1 C-TERMINAL DOMAIN-CONTAINING PROTEIN"/>
    <property type="match status" value="1"/>
</dbReference>
<dbReference type="InterPro" id="IPR016024">
    <property type="entry name" value="ARM-type_fold"/>
</dbReference>
<dbReference type="EMBL" id="CM000883">
    <property type="protein sequence ID" value="PNT63999.1"/>
    <property type="molecule type" value="Genomic_DNA"/>
</dbReference>
<evidence type="ECO:0000256" key="1">
    <source>
        <dbReference type="SAM" id="MobiDB-lite"/>
    </source>
</evidence>
<dbReference type="InParanoid" id="A0A2K2CPQ6"/>
<evidence type="ECO:0000313" key="5">
    <source>
        <dbReference type="Proteomes" id="UP000008810"/>
    </source>
</evidence>
<keyword evidence="2" id="KW-0472">Membrane</keyword>
<reference evidence="3" key="2">
    <citation type="submission" date="2017-06" db="EMBL/GenBank/DDBJ databases">
        <title>WGS assembly of Brachypodium distachyon.</title>
        <authorList>
            <consortium name="The International Brachypodium Initiative"/>
            <person name="Lucas S."/>
            <person name="Harmon-Smith M."/>
            <person name="Lail K."/>
            <person name="Tice H."/>
            <person name="Grimwood J."/>
            <person name="Bruce D."/>
            <person name="Barry K."/>
            <person name="Shu S."/>
            <person name="Lindquist E."/>
            <person name="Wang M."/>
            <person name="Pitluck S."/>
            <person name="Vogel J.P."/>
            <person name="Garvin D.F."/>
            <person name="Mockler T.C."/>
            <person name="Schmutz J."/>
            <person name="Rokhsar D."/>
            <person name="Bevan M.W."/>
        </authorList>
    </citation>
    <scope>NUCLEOTIDE SEQUENCE</scope>
    <source>
        <strain evidence="3">Bd21</strain>
    </source>
</reference>
<keyword evidence="2" id="KW-1133">Transmembrane helix</keyword>
<dbReference type="EnsemblPlants" id="PNT63999">
    <property type="protein sequence ID" value="PNT63999"/>
    <property type="gene ID" value="BRADI_4g23330v3"/>
</dbReference>
<feature type="compositionally biased region" description="Basic and acidic residues" evidence="1">
    <location>
        <begin position="670"/>
        <end position="680"/>
    </location>
</feature>
<keyword evidence="5" id="KW-1185">Reference proteome</keyword>
<dbReference type="SUPFAM" id="SSF48371">
    <property type="entry name" value="ARM repeat"/>
    <property type="match status" value="1"/>
</dbReference>